<dbReference type="AlphaFoldDB" id="A7RJM2"/>
<feature type="compositionally biased region" description="Basic residues" evidence="7">
    <location>
        <begin position="98"/>
        <end position="162"/>
    </location>
</feature>
<comment type="similarity">
    <text evidence="6">Belongs to the histone H1/H5 family.</text>
</comment>
<dbReference type="EMBL" id="DS469514">
    <property type="protein sequence ID" value="EDO48286.1"/>
    <property type="molecule type" value="Genomic_DNA"/>
</dbReference>
<evidence type="ECO:0000256" key="5">
    <source>
        <dbReference type="ARBA" id="ARBA00023242"/>
    </source>
</evidence>
<protein>
    <recommendedName>
        <fullName evidence="8">H15 domain-containing protein</fullName>
    </recommendedName>
</protein>
<name>A7RJM2_NEMVE</name>
<dbReference type="GO" id="GO:0030261">
    <property type="term" value="P:chromosome condensation"/>
    <property type="evidence" value="ECO:0000318"/>
    <property type="project" value="GO_Central"/>
</dbReference>
<evidence type="ECO:0000256" key="2">
    <source>
        <dbReference type="ARBA" id="ARBA00004286"/>
    </source>
</evidence>
<keyword evidence="4 6" id="KW-0238">DNA-binding</keyword>
<dbReference type="FunCoup" id="A7RJM2">
    <property type="interactions" value="218"/>
</dbReference>
<evidence type="ECO:0000256" key="1">
    <source>
        <dbReference type="ARBA" id="ARBA00004123"/>
    </source>
</evidence>
<feature type="region of interest" description="Disordered" evidence="7">
    <location>
        <begin position="1"/>
        <end position="21"/>
    </location>
</feature>
<dbReference type="OMA" id="THXKMAL"/>
<comment type="subcellular location">
    <subcellularLocation>
        <location evidence="2">Chromosome</location>
    </subcellularLocation>
    <subcellularLocation>
        <location evidence="1 6">Nucleus</location>
    </subcellularLocation>
</comment>
<dbReference type="GO" id="GO:0005634">
    <property type="term" value="C:nucleus"/>
    <property type="evidence" value="ECO:0000318"/>
    <property type="project" value="GO_Central"/>
</dbReference>
<dbReference type="InterPro" id="IPR005818">
    <property type="entry name" value="Histone_H1/H5_H15"/>
</dbReference>
<proteinExistence type="inferred from homology"/>
<dbReference type="InterPro" id="IPR036388">
    <property type="entry name" value="WH-like_DNA-bd_sf"/>
</dbReference>
<dbReference type="Gene3D" id="1.10.10.10">
    <property type="entry name" value="Winged helix-like DNA-binding domain superfamily/Winged helix DNA-binding domain"/>
    <property type="match status" value="1"/>
</dbReference>
<dbReference type="InterPro" id="IPR005819">
    <property type="entry name" value="H1/H5"/>
</dbReference>
<dbReference type="OrthoDB" id="7765404at2759"/>
<dbReference type="GO" id="GO:0031492">
    <property type="term" value="F:nucleosomal DNA binding"/>
    <property type="evidence" value="ECO:0000318"/>
    <property type="project" value="GO_Central"/>
</dbReference>
<dbReference type="HOGENOM" id="CLU_052897_1_1_1"/>
<dbReference type="SMART" id="SM00526">
    <property type="entry name" value="H15"/>
    <property type="match status" value="1"/>
</dbReference>
<evidence type="ECO:0000259" key="8">
    <source>
        <dbReference type="PROSITE" id="PS51504"/>
    </source>
</evidence>
<dbReference type="GO" id="GO:0003690">
    <property type="term" value="F:double-stranded DNA binding"/>
    <property type="evidence" value="ECO:0000318"/>
    <property type="project" value="GO_Central"/>
</dbReference>
<feature type="region of interest" description="Disordered" evidence="7">
    <location>
        <begin position="70"/>
        <end position="162"/>
    </location>
</feature>
<dbReference type="KEGG" id="nve:5520639"/>
<reference evidence="9 10" key="1">
    <citation type="journal article" date="2007" name="Science">
        <title>Sea anemone genome reveals ancestral eumetazoan gene repertoire and genomic organization.</title>
        <authorList>
            <person name="Putnam N.H."/>
            <person name="Srivastava M."/>
            <person name="Hellsten U."/>
            <person name="Dirks B."/>
            <person name="Chapman J."/>
            <person name="Salamov A."/>
            <person name="Terry A."/>
            <person name="Shapiro H."/>
            <person name="Lindquist E."/>
            <person name="Kapitonov V.V."/>
            <person name="Jurka J."/>
            <person name="Genikhovich G."/>
            <person name="Grigoriev I.V."/>
            <person name="Lucas S.M."/>
            <person name="Steele R.E."/>
            <person name="Finnerty J.R."/>
            <person name="Technau U."/>
            <person name="Martindale M.Q."/>
            <person name="Rokhsar D.S."/>
        </authorList>
    </citation>
    <scope>NUCLEOTIDE SEQUENCE [LARGE SCALE GENOMIC DNA]</scope>
    <source>
        <strain evidence="10">CH2 X CH6</strain>
    </source>
</reference>
<evidence type="ECO:0000313" key="9">
    <source>
        <dbReference type="EMBL" id="EDO48286.1"/>
    </source>
</evidence>
<dbReference type="InterPro" id="IPR036390">
    <property type="entry name" value="WH_DNA-bd_sf"/>
</dbReference>
<evidence type="ECO:0000313" key="10">
    <source>
        <dbReference type="Proteomes" id="UP000001593"/>
    </source>
</evidence>
<dbReference type="GO" id="GO:0030527">
    <property type="term" value="F:structural constituent of chromatin"/>
    <property type="evidence" value="ECO:0007669"/>
    <property type="project" value="InterPro"/>
</dbReference>
<dbReference type="CDD" id="cd00073">
    <property type="entry name" value="H15"/>
    <property type="match status" value="1"/>
</dbReference>
<dbReference type="FunFam" id="1.10.10.10:FF:001172">
    <property type="entry name" value="Predicted protein"/>
    <property type="match status" value="1"/>
</dbReference>
<dbReference type="InParanoid" id="A7RJM2"/>
<dbReference type="Proteomes" id="UP000001593">
    <property type="component" value="Unassembled WGS sequence"/>
</dbReference>
<dbReference type="PANTHER" id="PTHR11467">
    <property type="entry name" value="HISTONE H1"/>
    <property type="match status" value="1"/>
</dbReference>
<keyword evidence="10" id="KW-1185">Reference proteome</keyword>
<keyword evidence="3 6" id="KW-0158">Chromosome</keyword>
<dbReference type="GO" id="GO:0045910">
    <property type="term" value="P:negative regulation of DNA recombination"/>
    <property type="evidence" value="ECO:0000318"/>
    <property type="project" value="GO_Central"/>
</dbReference>
<organism evidence="9 10">
    <name type="scientific">Nematostella vectensis</name>
    <name type="common">Starlet sea anemone</name>
    <dbReference type="NCBI Taxonomy" id="45351"/>
    <lineage>
        <taxon>Eukaryota</taxon>
        <taxon>Metazoa</taxon>
        <taxon>Cnidaria</taxon>
        <taxon>Anthozoa</taxon>
        <taxon>Hexacorallia</taxon>
        <taxon>Actiniaria</taxon>
        <taxon>Edwardsiidae</taxon>
        <taxon>Nematostella</taxon>
    </lineage>
</organism>
<dbReference type="PROSITE" id="PS51504">
    <property type="entry name" value="H15"/>
    <property type="match status" value="1"/>
</dbReference>
<gene>
    <name evidence="9" type="ORF">NEMVEDRAFT_v1g198083</name>
</gene>
<dbReference type="GO" id="GO:0000786">
    <property type="term" value="C:nucleosome"/>
    <property type="evidence" value="ECO:0007669"/>
    <property type="project" value="InterPro"/>
</dbReference>
<sequence>MSDEAKPAKAKKPAKPAEHPKYSDMVVAAIGALKERNGSSRQAIEKYIKGNYKVGDGVGVHLKLALKRMSDKGKLVHTKGVGASGSFKLNKAAVEKPKKAKKPVAKKPKAAKKPAAKKSPKKAAAKKSPKKAAKKPAAKKPAAKKAAKKPAAKKAAKKPAKK</sequence>
<evidence type="ECO:0000256" key="6">
    <source>
        <dbReference type="RuleBase" id="RU003894"/>
    </source>
</evidence>
<dbReference type="STRING" id="45351.A7RJM2"/>
<dbReference type="SUPFAM" id="SSF46785">
    <property type="entry name" value="Winged helix' DNA-binding domain"/>
    <property type="match status" value="1"/>
</dbReference>
<dbReference type="eggNOG" id="KOG4012">
    <property type="taxonomic scope" value="Eukaryota"/>
</dbReference>
<dbReference type="GO" id="GO:0006334">
    <property type="term" value="P:nucleosome assembly"/>
    <property type="evidence" value="ECO:0007669"/>
    <property type="project" value="InterPro"/>
</dbReference>
<feature type="domain" description="H15" evidence="8">
    <location>
        <begin position="18"/>
        <end position="91"/>
    </location>
</feature>
<evidence type="ECO:0000256" key="3">
    <source>
        <dbReference type="ARBA" id="ARBA00022454"/>
    </source>
</evidence>
<keyword evidence="5 6" id="KW-0539">Nucleus</keyword>
<dbReference type="PRINTS" id="PR00624">
    <property type="entry name" value="HISTONEH5"/>
</dbReference>
<accession>A7RJM2</accession>
<dbReference type="PANTHER" id="PTHR11467:SF36">
    <property type="entry name" value="HISTONE 24-RELATED"/>
    <property type="match status" value="1"/>
</dbReference>
<dbReference type="Pfam" id="PF00538">
    <property type="entry name" value="Linker_histone"/>
    <property type="match status" value="1"/>
</dbReference>
<evidence type="ECO:0000256" key="4">
    <source>
        <dbReference type="ARBA" id="ARBA00023125"/>
    </source>
</evidence>
<evidence type="ECO:0000256" key="7">
    <source>
        <dbReference type="SAM" id="MobiDB-lite"/>
    </source>
</evidence>